<feature type="region of interest" description="Disordered" evidence="6">
    <location>
        <begin position="769"/>
        <end position="814"/>
    </location>
</feature>
<evidence type="ECO:0000256" key="3">
    <source>
        <dbReference type="ARBA" id="ARBA00022771"/>
    </source>
</evidence>
<feature type="region of interest" description="Disordered" evidence="6">
    <location>
        <begin position="193"/>
        <end position="236"/>
    </location>
</feature>
<feature type="compositionally biased region" description="Basic residues" evidence="6">
    <location>
        <begin position="793"/>
        <end position="804"/>
    </location>
</feature>
<organism evidence="8 9">
    <name type="scientific">Digitaria exilis</name>
    <dbReference type="NCBI Taxonomy" id="1010633"/>
    <lineage>
        <taxon>Eukaryota</taxon>
        <taxon>Viridiplantae</taxon>
        <taxon>Streptophyta</taxon>
        <taxon>Embryophyta</taxon>
        <taxon>Tracheophyta</taxon>
        <taxon>Spermatophyta</taxon>
        <taxon>Magnoliopsida</taxon>
        <taxon>Liliopsida</taxon>
        <taxon>Poales</taxon>
        <taxon>Poaceae</taxon>
        <taxon>PACMAD clade</taxon>
        <taxon>Panicoideae</taxon>
        <taxon>Panicodae</taxon>
        <taxon>Paniceae</taxon>
        <taxon>Anthephorinae</taxon>
        <taxon>Digitaria</taxon>
    </lineage>
</organism>
<evidence type="ECO:0000256" key="1">
    <source>
        <dbReference type="ARBA" id="ARBA00004123"/>
    </source>
</evidence>
<evidence type="ECO:0000313" key="9">
    <source>
        <dbReference type="Proteomes" id="UP000636709"/>
    </source>
</evidence>
<dbReference type="CDD" id="cd15565">
    <property type="entry name" value="PHD2_NSD"/>
    <property type="match status" value="1"/>
</dbReference>
<feature type="region of interest" description="Disordered" evidence="6">
    <location>
        <begin position="550"/>
        <end position="582"/>
    </location>
</feature>
<feature type="region of interest" description="Disordered" evidence="6">
    <location>
        <begin position="1085"/>
        <end position="1112"/>
    </location>
</feature>
<dbReference type="Gene3D" id="3.30.40.10">
    <property type="entry name" value="Zinc/RING finger domain, C3HC4 (zinc finger)"/>
    <property type="match status" value="1"/>
</dbReference>
<reference evidence="8" key="1">
    <citation type="submission" date="2020-07" db="EMBL/GenBank/DDBJ databases">
        <title>Genome sequence and genetic diversity analysis of an under-domesticated orphan crop, white fonio (Digitaria exilis).</title>
        <authorList>
            <person name="Bennetzen J.L."/>
            <person name="Chen S."/>
            <person name="Ma X."/>
            <person name="Wang X."/>
            <person name="Yssel A.E.J."/>
            <person name="Chaluvadi S.R."/>
            <person name="Johnson M."/>
            <person name="Gangashetty P."/>
            <person name="Hamidou F."/>
            <person name="Sanogo M.D."/>
            <person name="Zwaenepoel A."/>
            <person name="Wallace J."/>
            <person name="Van De Peer Y."/>
            <person name="Van Deynze A."/>
        </authorList>
    </citation>
    <scope>NUCLEOTIDE SEQUENCE</scope>
    <source>
        <tissue evidence="8">Leaves</tissue>
    </source>
</reference>
<accession>A0A835B272</accession>
<sequence length="1112" mass="125376">MMFNDDDDGVEPQFKAVDKYHFEATKNEHVCFSILPFQFDENDEVEDCDSKKKVYLRGVMDKILYPVHKQVVAWRVGLDCEQPNILVLSTEGNWIKLLNPWKRYKDEIARSILITVQMLHFVRKQHNDKRSLWGRLWEHLNEVFDKVGSKPAIDDLTKHHALIKLFQERDPIFMKLKILHKFIGDITKPTEEASGTKVQFTGRGQPCQRNNDTDSDYDEDDNNDSEYDDNSNSDGDIDNDDGADTLCALCDDGGNLLSCIGQCKRSFHPKKEDGSESKCKTLGYTSAQLKEIDSYLCKNCKYKIHQCFKCGELEPSAEPNAKVFKCNNAACGHFYHPKCVAKLLEPDDSDGSLAFLREISFKTKDKNIKQRAWELSGIIIIYCLICESTGSADRGHIKFPCTKITQSGDLAKKKGKTVGKRKRSIDKGSKKSTKELNRIPRAKFERTQNSLEHMVLEPECSTMILKENLQLETSTAVGSKRKNRKTIAPKKERSSTTSFNSTKTCVSSSVQIADKLQSHMQSGDMQDNLMNCPPLDNDAELGNKICRIPEDKDCNGKEKSSEHSGKAEEATNKDASHENTEQNDVLGKIFVDIHAEVDRSKFESRAERRMELGEKADGHYSILGQEISMGKNQMCQSLCEQELRSGKGENARNGSAKSGMGNGVVIPDHIDDNRPEKLLHVPHVDKMTITDGLHTQPEYGCDKDQEVNGEHAKTGLGDGVVTPDHIDDNHPEKLLHVPHVHKMTITDVLHTQPEYGCDKDQEVNGSHAFQEKPNSSLCDVNPKAMGLHTLGNKSRKKRELKKKAAGGNKTDLDKDKRCNLIEDGKEAHFDDSTHQCASSHEAPIYQDRKSENSGPSGSQRNDENGGAEVSEYKSRQNTEPSRREILIPSTRENSSNSKMGRASRDKPRIRSPNRQRTYHDMHEQHPAISEQMHEQWHHVSYSSNCNYDQRSHVPLRPVFAPTGFDANECYDPQSCPGGLEHDITGWHRPHFDPGSHEYFSSGWHSCPCPARPENADYSRNANNLPFHGSDERHNLMHGEYREVGFDPTGMYPYQPRSDVNMEGPEAADGGCNRGYGPRSNYTFTLGSRRPAAGSVTDRYAPHLEQTNNLQRG</sequence>
<dbReference type="Proteomes" id="UP000636709">
    <property type="component" value="Unassembled WGS sequence"/>
</dbReference>
<keyword evidence="2" id="KW-0479">Metal-binding</keyword>
<comment type="subcellular location">
    <subcellularLocation>
        <location evidence="1">Nucleus</location>
    </subcellularLocation>
</comment>
<comment type="caution">
    <text evidence="8">The sequence shown here is derived from an EMBL/GenBank/DDBJ whole genome shotgun (WGS) entry which is preliminary data.</text>
</comment>
<keyword evidence="4" id="KW-0862">Zinc</keyword>
<evidence type="ECO:0000313" key="8">
    <source>
        <dbReference type="EMBL" id="KAF8675575.1"/>
    </source>
</evidence>
<dbReference type="Pfam" id="PF22908">
    <property type="entry name" value="PHD_NSD"/>
    <property type="match status" value="1"/>
</dbReference>
<dbReference type="GO" id="GO:0005634">
    <property type="term" value="C:nucleus"/>
    <property type="evidence" value="ECO:0007669"/>
    <property type="project" value="UniProtKB-SubCell"/>
</dbReference>
<feature type="region of interest" description="Disordered" evidence="6">
    <location>
        <begin position="830"/>
        <end position="920"/>
    </location>
</feature>
<evidence type="ECO:0000256" key="2">
    <source>
        <dbReference type="ARBA" id="ARBA00022723"/>
    </source>
</evidence>
<keyword evidence="9" id="KW-1185">Reference proteome</keyword>
<dbReference type="SMART" id="SM00249">
    <property type="entry name" value="PHD"/>
    <property type="match status" value="2"/>
</dbReference>
<dbReference type="Pfam" id="PF12047">
    <property type="entry name" value="DNMT1-RFD"/>
    <property type="match status" value="1"/>
</dbReference>
<feature type="compositionally biased region" description="Basic and acidic residues" evidence="6">
    <location>
        <begin position="550"/>
        <end position="580"/>
    </location>
</feature>
<proteinExistence type="predicted"/>
<dbReference type="InterPro" id="IPR055198">
    <property type="entry name" value="NSD_PHD"/>
</dbReference>
<evidence type="ECO:0000256" key="5">
    <source>
        <dbReference type="ARBA" id="ARBA00023242"/>
    </source>
</evidence>
<feature type="compositionally biased region" description="Basic residues" evidence="6">
    <location>
        <begin position="479"/>
        <end position="488"/>
    </location>
</feature>
<keyword evidence="5" id="KW-0539">Nucleus</keyword>
<protein>
    <recommendedName>
        <fullName evidence="7">Zinc finger PHD-type domain-containing protein</fullName>
    </recommendedName>
</protein>
<dbReference type="EMBL" id="JACEFO010002178">
    <property type="protein sequence ID" value="KAF8675575.1"/>
    <property type="molecule type" value="Genomic_DNA"/>
</dbReference>
<dbReference type="PANTHER" id="PTHR46235:SF18">
    <property type="entry name" value="PROTEIN ENHANCED DOWNY MILDEW 2"/>
    <property type="match status" value="1"/>
</dbReference>
<dbReference type="InterPro" id="IPR022702">
    <property type="entry name" value="Cytosine_MeTrfase1_RFD"/>
</dbReference>
<feature type="domain" description="Zinc finger PHD-type" evidence="7">
    <location>
        <begin position="306"/>
        <end position="387"/>
    </location>
</feature>
<gene>
    <name evidence="8" type="ORF">HU200_047644</name>
</gene>
<dbReference type="OrthoDB" id="21264at2759"/>
<evidence type="ECO:0000256" key="4">
    <source>
        <dbReference type="ARBA" id="ARBA00022833"/>
    </source>
</evidence>
<keyword evidence="3" id="KW-0863">Zinc-finger</keyword>
<feature type="domain" description="Zinc finger PHD-type" evidence="7">
    <location>
        <begin position="246"/>
        <end position="301"/>
    </location>
</feature>
<feature type="region of interest" description="Disordered" evidence="6">
    <location>
        <begin position="475"/>
        <end position="502"/>
    </location>
</feature>
<evidence type="ECO:0000256" key="6">
    <source>
        <dbReference type="SAM" id="MobiDB-lite"/>
    </source>
</evidence>
<dbReference type="AlphaFoldDB" id="A0A835B272"/>
<feature type="compositionally biased region" description="Acidic residues" evidence="6">
    <location>
        <begin position="213"/>
        <end position="236"/>
    </location>
</feature>
<evidence type="ECO:0000259" key="7">
    <source>
        <dbReference type="SMART" id="SM00249"/>
    </source>
</evidence>
<dbReference type="PANTHER" id="PTHR46235">
    <property type="entry name" value="PHD FINGER-CONTAINING PROTEIN DDB_G0268158"/>
    <property type="match status" value="1"/>
</dbReference>
<feature type="compositionally biased region" description="Basic and acidic residues" evidence="6">
    <location>
        <begin position="870"/>
        <end position="885"/>
    </location>
</feature>
<dbReference type="InterPro" id="IPR001965">
    <property type="entry name" value="Znf_PHD"/>
</dbReference>
<name>A0A835B272_9POAL</name>
<dbReference type="InterPro" id="IPR013083">
    <property type="entry name" value="Znf_RING/FYVE/PHD"/>
</dbReference>
<dbReference type="GO" id="GO:0008270">
    <property type="term" value="F:zinc ion binding"/>
    <property type="evidence" value="ECO:0007669"/>
    <property type="project" value="UniProtKB-KW"/>
</dbReference>